<dbReference type="SUPFAM" id="SSF56112">
    <property type="entry name" value="Protein kinase-like (PK-like)"/>
    <property type="match status" value="1"/>
</dbReference>
<dbReference type="STRING" id="1392540.P256_02175"/>
<protein>
    <recommendedName>
        <fullName evidence="2">Protein kinase domain-containing protein</fullName>
    </recommendedName>
</protein>
<dbReference type="GO" id="GO:0004413">
    <property type="term" value="F:homoserine kinase activity"/>
    <property type="evidence" value="ECO:0007669"/>
    <property type="project" value="TreeGrafter"/>
</dbReference>
<dbReference type="PANTHER" id="PTHR21064:SF6">
    <property type="entry name" value="AMINOGLYCOSIDE PHOSPHOTRANSFERASE DOMAIN-CONTAINING PROTEIN"/>
    <property type="match status" value="1"/>
</dbReference>
<dbReference type="Gene3D" id="3.90.1200.10">
    <property type="match status" value="1"/>
</dbReference>
<feature type="domain" description="Protein kinase" evidence="2">
    <location>
        <begin position="19"/>
        <end position="333"/>
    </location>
</feature>
<dbReference type="eggNOG" id="COG2334">
    <property type="taxonomic scope" value="Bacteria"/>
</dbReference>
<sequence>MQNEILDTPTLYALAEQAMQQYDLQYQGKIKLLCQSENATFVIQTPNTKYALRLHRPNYHSKKAIQSELLWLDALTEHGISVPQAITNKDDEYVLTLKYSSKIERHAVLFNWVQGEMPTTDVDPKAFKQLGSITAQLHQHSKQWQRPDHFNRIIWDHDTMVSSEGHWGHWADVKNLTQLDRTLLQETVHTIGTQLKQLDKSPQYYGLIHADLRLTNLLLQDNKIGVIDFDDCGLSWFMHDLAAALSFNEHLPHAPEWVDQWLNGYEQHAHISQLEYALIPSFIMQRRIQMLAWTGSHADTEMTKSLGNHWIKETTRLCKQYLKHDDVMPLGAA</sequence>
<dbReference type="PROSITE" id="PS00109">
    <property type="entry name" value="PROTEIN_KINASE_TYR"/>
    <property type="match status" value="1"/>
</dbReference>
<dbReference type="HOGENOM" id="CLU_044821_2_0_6"/>
<dbReference type="PATRIC" id="fig|1392540.3.peg.2094"/>
<dbReference type="GO" id="GO:0005524">
    <property type="term" value="F:ATP binding"/>
    <property type="evidence" value="ECO:0007669"/>
    <property type="project" value="InterPro"/>
</dbReference>
<dbReference type="RefSeq" id="WP_023273785.1">
    <property type="nucleotide sequence ID" value="NZ_KI530735.1"/>
</dbReference>
<dbReference type="Pfam" id="PF01636">
    <property type="entry name" value="APH"/>
    <property type="match status" value="1"/>
</dbReference>
<dbReference type="GO" id="GO:0004672">
    <property type="term" value="F:protein kinase activity"/>
    <property type="evidence" value="ECO:0007669"/>
    <property type="project" value="InterPro"/>
</dbReference>
<evidence type="ECO:0000256" key="1">
    <source>
        <dbReference type="ARBA" id="ARBA00038240"/>
    </source>
</evidence>
<evidence type="ECO:0000313" key="3">
    <source>
        <dbReference type="EMBL" id="ESK37739.1"/>
    </source>
</evidence>
<evidence type="ECO:0000313" key="4">
    <source>
        <dbReference type="Proteomes" id="UP000023785"/>
    </source>
</evidence>
<dbReference type="PROSITE" id="PS50011">
    <property type="entry name" value="PROTEIN_KINASE_DOM"/>
    <property type="match status" value="1"/>
</dbReference>
<dbReference type="InterPro" id="IPR050249">
    <property type="entry name" value="Pseudomonas-type_ThrB"/>
</dbReference>
<comment type="similarity">
    <text evidence="1">Belongs to the pseudomonas-type ThrB family.</text>
</comment>
<dbReference type="GO" id="GO:0009088">
    <property type="term" value="P:threonine biosynthetic process"/>
    <property type="evidence" value="ECO:0007669"/>
    <property type="project" value="TreeGrafter"/>
</dbReference>
<dbReference type="InterPro" id="IPR000719">
    <property type="entry name" value="Prot_kinase_dom"/>
</dbReference>
<comment type="caution">
    <text evidence="3">The sequence shown here is derived from an EMBL/GenBank/DDBJ whole genome shotgun (WGS) entry which is preliminary data.</text>
</comment>
<keyword evidence="4" id="KW-1185">Reference proteome</keyword>
<name>V2UQV7_9GAMM</name>
<accession>V2UQV7</accession>
<dbReference type="AlphaFoldDB" id="V2UQV7"/>
<proteinExistence type="inferred from homology"/>
<dbReference type="Gene3D" id="3.30.200.20">
    <property type="entry name" value="Phosphorylase Kinase, domain 1"/>
    <property type="match status" value="1"/>
</dbReference>
<dbReference type="EMBL" id="AYER01000009">
    <property type="protein sequence ID" value="ESK37739.1"/>
    <property type="molecule type" value="Genomic_DNA"/>
</dbReference>
<dbReference type="OrthoDB" id="241498at2"/>
<dbReference type="InterPro" id="IPR002575">
    <property type="entry name" value="Aminoglycoside_PTrfase"/>
</dbReference>
<organism evidence="3 4">
    <name type="scientific">Acinetobacter nectaris CIP 110549</name>
    <dbReference type="NCBI Taxonomy" id="1392540"/>
    <lineage>
        <taxon>Bacteria</taxon>
        <taxon>Pseudomonadati</taxon>
        <taxon>Pseudomonadota</taxon>
        <taxon>Gammaproteobacteria</taxon>
        <taxon>Moraxellales</taxon>
        <taxon>Moraxellaceae</taxon>
        <taxon>Acinetobacter</taxon>
    </lineage>
</organism>
<evidence type="ECO:0000259" key="2">
    <source>
        <dbReference type="PROSITE" id="PS50011"/>
    </source>
</evidence>
<gene>
    <name evidence="3" type="ORF">P256_02175</name>
</gene>
<dbReference type="InterPro" id="IPR011009">
    <property type="entry name" value="Kinase-like_dom_sf"/>
</dbReference>
<dbReference type="PANTHER" id="PTHR21064">
    <property type="entry name" value="AMINOGLYCOSIDE PHOSPHOTRANSFERASE DOMAIN-CONTAINING PROTEIN-RELATED"/>
    <property type="match status" value="1"/>
</dbReference>
<reference evidence="3 4" key="1">
    <citation type="submission" date="2013-10" db="EMBL/GenBank/DDBJ databases">
        <title>The Genome Sequence of Acinetobacter nectaris CIP 110549.</title>
        <authorList>
            <consortium name="The Broad Institute Genomics Platform"/>
            <consortium name="The Broad Institute Genome Sequencing Center for Infectious Disease"/>
            <person name="Cerqueira G."/>
            <person name="Feldgarden M."/>
            <person name="Courvalin P."/>
            <person name="Grillot-Courvalin C."/>
            <person name="Clermont D."/>
            <person name="Rocha E."/>
            <person name="Yoon E.-J."/>
            <person name="Nemec A."/>
            <person name="Young S.K."/>
            <person name="Zeng Q."/>
            <person name="Gargeya S."/>
            <person name="Fitzgerald M."/>
            <person name="Abouelleil A."/>
            <person name="Alvarado L."/>
            <person name="Berlin A.M."/>
            <person name="Chapman S.B."/>
            <person name="Gainer-Dewar J."/>
            <person name="Goldberg J."/>
            <person name="Gnerre S."/>
            <person name="Griggs A."/>
            <person name="Gujja S."/>
            <person name="Hansen M."/>
            <person name="Howarth C."/>
            <person name="Imamovic A."/>
            <person name="Ireland A."/>
            <person name="Larimer J."/>
            <person name="McCowan C."/>
            <person name="Murphy C."/>
            <person name="Pearson M."/>
            <person name="Poon T.W."/>
            <person name="Priest M."/>
            <person name="Roberts A."/>
            <person name="Saif S."/>
            <person name="Shea T."/>
            <person name="Sykes S."/>
            <person name="Wortman J."/>
            <person name="Nusbaum C."/>
            <person name="Birren B."/>
        </authorList>
    </citation>
    <scope>NUCLEOTIDE SEQUENCE [LARGE SCALE GENOMIC DNA]</scope>
    <source>
        <strain evidence="3 4">CIP 110549</strain>
    </source>
</reference>
<dbReference type="InterPro" id="IPR008266">
    <property type="entry name" value="Tyr_kinase_AS"/>
</dbReference>
<dbReference type="Proteomes" id="UP000023785">
    <property type="component" value="Unassembled WGS sequence"/>
</dbReference>